<reference evidence="1 2" key="1">
    <citation type="journal article" date="2022" name="Nat. Plants">
        <title>Genomes of leafy and leafless Platanthera orchids illuminate the evolution of mycoheterotrophy.</title>
        <authorList>
            <person name="Li M.H."/>
            <person name="Liu K.W."/>
            <person name="Li Z."/>
            <person name="Lu H.C."/>
            <person name="Ye Q.L."/>
            <person name="Zhang D."/>
            <person name="Wang J.Y."/>
            <person name="Li Y.F."/>
            <person name="Zhong Z.M."/>
            <person name="Liu X."/>
            <person name="Yu X."/>
            <person name="Liu D.K."/>
            <person name="Tu X.D."/>
            <person name="Liu B."/>
            <person name="Hao Y."/>
            <person name="Liao X.Y."/>
            <person name="Jiang Y.T."/>
            <person name="Sun W.H."/>
            <person name="Chen J."/>
            <person name="Chen Y.Q."/>
            <person name="Ai Y."/>
            <person name="Zhai J.W."/>
            <person name="Wu S.S."/>
            <person name="Zhou Z."/>
            <person name="Hsiao Y.Y."/>
            <person name="Wu W.L."/>
            <person name="Chen Y.Y."/>
            <person name="Lin Y.F."/>
            <person name="Hsu J.L."/>
            <person name="Li C.Y."/>
            <person name="Wang Z.W."/>
            <person name="Zhao X."/>
            <person name="Zhong W.Y."/>
            <person name="Ma X.K."/>
            <person name="Ma L."/>
            <person name="Huang J."/>
            <person name="Chen G.Z."/>
            <person name="Huang M.Z."/>
            <person name="Huang L."/>
            <person name="Peng D.H."/>
            <person name="Luo Y.B."/>
            <person name="Zou S.Q."/>
            <person name="Chen S.P."/>
            <person name="Lan S."/>
            <person name="Tsai W.C."/>
            <person name="Van de Peer Y."/>
            <person name="Liu Z.J."/>
        </authorList>
    </citation>
    <scope>NUCLEOTIDE SEQUENCE [LARGE SCALE GENOMIC DNA]</scope>
    <source>
        <strain evidence="1">Lor288</strain>
    </source>
</reference>
<name>A0ABR2MA88_9ASPA</name>
<protein>
    <submittedName>
        <fullName evidence="1">Uncharacterized protein</fullName>
    </submittedName>
</protein>
<proteinExistence type="predicted"/>
<keyword evidence="2" id="KW-1185">Reference proteome</keyword>
<dbReference type="PANTHER" id="PTHR35488:SF2">
    <property type="entry name" value="OS05G0358900 PROTEIN"/>
    <property type="match status" value="1"/>
</dbReference>
<gene>
    <name evidence="1" type="ORF">KSP40_PGU008354</name>
</gene>
<evidence type="ECO:0000313" key="1">
    <source>
        <dbReference type="EMBL" id="KAK8960561.1"/>
    </source>
</evidence>
<sequence length="183" mass="20316">MSNRAPIFPIPPAPPQHYSDYGFDPQIDYFQVLEEARRYGKRKDGQRAVDSLHFKLQKPISKEDRSKSKKRRQWWKNAFGIFRRSGRGTSVAVSVSSPVKVSASAAPWYCGRNLMQSGPLYVAESLSGASTPCRSDRAGSGPLRAAEFAEAGVPYLSLRDLNLLETRPLSTGEAPVKPIYLVT</sequence>
<organism evidence="1 2">
    <name type="scientific">Platanthera guangdongensis</name>
    <dbReference type="NCBI Taxonomy" id="2320717"/>
    <lineage>
        <taxon>Eukaryota</taxon>
        <taxon>Viridiplantae</taxon>
        <taxon>Streptophyta</taxon>
        <taxon>Embryophyta</taxon>
        <taxon>Tracheophyta</taxon>
        <taxon>Spermatophyta</taxon>
        <taxon>Magnoliopsida</taxon>
        <taxon>Liliopsida</taxon>
        <taxon>Asparagales</taxon>
        <taxon>Orchidaceae</taxon>
        <taxon>Orchidoideae</taxon>
        <taxon>Orchideae</taxon>
        <taxon>Orchidinae</taxon>
        <taxon>Platanthera</taxon>
    </lineage>
</organism>
<dbReference type="EMBL" id="JBBWWR010000010">
    <property type="protein sequence ID" value="KAK8960561.1"/>
    <property type="molecule type" value="Genomic_DNA"/>
</dbReference>
<comment type="caution">
    <text evidence="1">The sequence shown here is derived from an EMBL/GenBank/DDBJ whole genome shotgun (WGS) entry which is preliminary data.</text>
</comment>
<accession>A0ABR2MA88</accession>
<dbReference type="PANTHER" id="PTHR35488">
    <property type="entry name" value="OS05G0358900 PROTEIN-RELATED"/>
    <property type="match status" value="1"/>
</dbReference>
<dbReference type="Proteomes" id="UP001412067">
    <property type="component" value="Unassembled WGS sequence"/>
</dbReference>
<evidence type="ECO:0000313" key="2">
    <source>
        <dbReference type="Proteomes" id="UP001412067"/>
    </source>
</evidence>